<dbReference type="Gene3D" id="3.10.129.110">
    <property type="entry name" value="Polyketide synthase dehydratase"/>
    <property type="match status" value="3"/>
</dbReference>
<dbReference type="InterPro" id="IPR049551">
    <property type="entry name" value="PKS_DH_C"/>
</dbReference>
<feature type="region of interest" description="C-terminal hotdog fold" evidence="8">
    <location>
        <begin position="1569"/>
        <end position="1710"/>
    </location>
</feature>
<sequence>MKFKIIYTGKESFFQYFKVNGKKTLPLSAYIEMIRVAGSKVNNGEINAIRNFKWNQPIVIENEPLVLHIEFKEQNEGFSFEFYQDNDDFHKTIYAQGDLLKVSEKTPAKIELEHLIGITPELYKEAFYKKLGKNLAEYTNELQSIHSVFQIQNQVWSRVIPKKEEEPYVLPLNIVESAFQTLNGQKENISRIESIEAMYMYGDITNTHWCQAIKEESKEDSFTVNLLSAEGEILFVFEGVKLLPGDSALELQYFEEKWEETKEITQEKNPFQKKKILCLGDDTDLLFDFKKALTKQNAEVIHVSAMDDIDESFDYVFIFPNRSLVAQDSENGSYGKEEEFVFTCLKKLVELKNNNFQIHIILNQTQQVFSTDTVQEKGAGIFGLVGTVAAEMPTWNFRVVDINENEPIDFEELATKIVQTSETLVAYRNGSFYKKLLSPIATLPTVSYSNRIRKNGTYVILGGAGGLGKITTEYLINKYNAKVYWLGRRASDQTVEAGIEQFSGYERKPVYIQCDANKVEDIRAAFEQIKSGGEVINGVIHSALVLEDKPFYAMSFSDFTKAFAPKSTAVQNLVQVCGNELLDFMCFYSSIQGFFNGPGQANYAAGCTYKNTLAKVVEQKYKIPAYTINWGYWGHIGVASDSKYADRMDQMGIGSIEAKEGMAALEKILDGELKEIYAVKFSKKPIAKSLASRIKKACSVNKITEEKTLINQFELETADTEEHQNIVLDKVQKIAASLIKLPQEEFDLDEPFAAMGYDSILSNQLSDYINKELSIDIQPTDLFNYPSIRSLVQYIIENKEGWKHKIIKDKNVNIPVLKEEENIKYLPQEEQKDTDDIAIVGMSGAYAGTSNLEEYWEALKGGENLIRETPIERWDSTLHYSPIKGEEDKTYSKWGGFMDNIDKFDAGFFKISGIEAENMDPQQRLFLEHCWHALEDANLTQDHLDGKQVGVYAGVGNSDYIQNPKNKHVSVFWGMDNSILAARISYYLNLRGPALAIDSACSSSLVALEAACRNLQSGHIDMGICGGVSLAATPLFHKMASKASMLSENGQCFTFDHRANGFVPGEGVGIVVVKRLKDALRDGDSIHAVIKGILTNQDGATNGILAPSAPSQEALEKQVYEKFQINPETISYVEAHGTGTKLGDPIEVEALTKAFRSKTQKRNYCGIGSVKTNIGHTLHAAGLAGLQKVILSMQHKQIPPSLNYQRNNEFIDFENSPFYVNTALKSWDNYIGGKRRAAISSFGFSGTNAHAIIEEYIPAVSEKEQEINGKVILVLSAKDRNSLERYCKKVVLFVQDNSNVSLNSLAFTFQVGRTAMEERFACVAQDHDELIMKLKNFLNPEGEKSGALNYYTNNIRVQENTTIKGISGKAFVESAIKHAELETVAELWTQGVRIDWELFYNQKIKKIKIPSYPFERDRYWIEEIEKQTEKTSKIHPLLHQNSSTIKEQKFESNFSGDEYFIKEHIVNGSGLFPGAAYIEMALQAGKISANDMINELYDITWQEPLRNKDKGMELNTVISEITSSEYQYQIYSIHKEKKSIHSSGKLRKQSANTTPSKQLDVAEIIAGLPQIKSKKEVYEHFSDLGFDYGRNFQGIENISYSQDKAVVELTFKKQDQFVLEPGLLDSIFQCTIGLSLEGKTNTVYVPYSIQRVSIYKEVPLKAWCLVEQVATKSSTSGIRKYNMILVNSVGEIILKLDEFTLLPLENILADKKESEEDKKEGIRYFNAVWKNVAPQISKRKENKQLVYLAGFERTIKEKIKNNSPEVRLLEDSEDPTDGFQVIFKKLKQIVEVKEEVELTIVIENNSYKQYGHLAALLQSAQLEYSKILGKVIVLDNESKKSIEEILEIVASESKLEAPEVRYINGQREERILEVLTPQKQTPEIKIKEGGVYWITGGMGGLGQIFLEHILKTKDTKVILTGRSSSNDAYNKIVNSYSNVLYNSCDIADKEAVTLQFQKIKQQFGTIDGIIHSAGIIKDSLIIHKSAEEAEEVLKPKIDGILFLDEVTKNEKLDFFVSFSAVAAVKGNQGQSDYASANAFMDNFMTDRRTKYEQKTRFGKSISINWPLWENGGMKMSEEQKQYIKNQTGMLPMPNEVGTNSFDFILSGEQSQVIPVYGLLERIEIQKQGNKEVVKEVNEKKIKEYKQEELKVFITSYLIDLLSTEFKLPKERFEAHKYFEDFGIDSISITKLTNTFDAVFNDIPRTLFFEYQSLQELIGYFLENQQEAIQELLLKNEDPVSPEEAHNETFVSEGIEERNQDSDQSVIEDNPKSQDDFSAVRNADNEEKIAIIGLAGKYPGANNVQEFWENLKQGKDSITEIPSDRWDMTSFYDEEKGKSGTSYSKWGGFIEDVNKFDPLFFKISPREAEIMEPQERLFLQTAWETIEDAGYTREQLGRSTQTNEMTGNVGVFVGVMYEEYQLYGIEEQHKGNQIHLVGNPSSIANRVSYFFNFHGPSMALDTMCSSSITAVELACQSIMNGDCKAAIAGGVNVSIHPNKYLLLSKAGFASSTGRCKSFGEGGDGYVPSEGVGAVLLKKLSDAERDGDHIYGVIRGASLNHGGKTNGYTVPNPKAQTSVIKRAMEKANLKADQISYIEAHGTGTSLGDPIEVASLKKAFQVEEEDYICKIGSVKSNIGHCESAAGISGITKVLLQLKNQQLVPSIHAEKQNPNINFNDTPFRVQKTLEPWNTDGKARIAGISSFGAGGSNAHLIIEEYNKQEKQQNYDQPIPIWVLSAKSEKQLREYAEKLLHFIKNQEKLLPEEVAYTLQVGREAMSHRLAFYATTTEEATAQLNAYLDGVLLDYYCRITDPEASTMEDVTATEIKSLWKNRDARILELWSLGRNIEWSAYYNKKQLPQKVSLPTYPFEKKYCWFSKTDKTNENGVTLNGVDDLHPMLHINKSDLDGIKFHSDFSGNETFLKDHLVNSEKLFPGVAYIELARKALEEVTHQEVLQLKEITWLKPLKVEDKSTEVITLVTKDKNEILVQISSKEEGKSITHVEIKLGREDLKQGSRYDISVLKERMQGEKEGEACYEAFKTVGLEYGDSFQGIKKMYFNENESLVSIDLPAWEGVILNPGVIDAALQATIGVDFNNKQGGLQLPYSLQAVDIYSKDLSRASWCYVQKNKEKSRVHKYSMQILDQDGNVLIGMRDFVSIPLSPETKTTQENKEESIGIYYESIWEEISFEKSAIVPHKKNAFIGAKNEYTAALEKEIQTNGGSVNWYKNATDVPQDIKSVYFLQGIWDADDKNEVLEQIDKIEVNVFKNIKALQKRSAEKLEVVFVTKQTQKVTFSDIVTEKGAGILGLVGSLVKEEMNWSFKSVDVSHPNDMMRILDTPYSKMGESLAIRNLDLYQNILIPVEDKIEKQYSKLRKGGVYVILGGAGGLGKVTTSYLVKEYQAKVYWLGRREQDAAITAAIEEIGQYGVYPTYIQCDADNRLSMQSAYTQIKLTSDEINGIFHSAIVLNDKIVANMSEEDFTKSFYPKSVGSQYFIEAFSQEELDFICFYSSAQSFFRAAGQSNYSAGCTYKDSLAKQVQQKSGIPTYVIHWGYWGNTGIVSSKDYEQRMQQMGIGSITEEEGMQSLEKVFAQKKGQLFVMKFLNDAVIKRMNIFQLKKRKILPPKEATIELKRIKITSPKQILN</sequence>
<evidence type="ECO:0000256" key="6">
    <source>
        <dbReference type="ARBA" id="ARBA00022679"/>
    </source>
</evidence>
<dbReference type="EMBL" id="JAWXVI010000011">
    <property type="protein sequence ID" value="MDX6191630.1"/>
    <property type="molecule type" value="Genomic_DNA"/>
</dbReference>
<dbReference type="SUPFAM" id="SSF53901">
    <property type="entry name" value="Thiolase-like"/>
    <property type="match status" value="2"/>
</dbReference>
<dbReference type="PROSITE" id="PS00606">
    <property type="entry name" value="KS3_1"/>
    <property type="match status" value="1"/>
</dbReference>
<evidence type="ECO:0000256" key="7">
    <source>
        <dbReference type="ARBA" id="ARBA00022737"/>
    </source>
</evidence>
<dbReference type="Pfam" id="PF22336">
    <property type="entry name" value="RhiE-like_linker"/>
    <property type="match status" value="2"/>
</dbReference>
<dbReference type="PANTHER" id="PTHR43775">
    <property type="entry name" value="FATTY ACID SYNTHASE"/>
    <property type="match status" value="1"/>
</dbReference>
<evidence type="ECO:0000313" key="14">
    <source>
        <dbReference type="Proteomes" id="UP001273350"/>
    </source>
</evidence>
<dbReference type="SMART" id="SM00825">
    <property type="entry name" value="PKS_KS"/>
    <property type="match status" value="2"/>
</dbReference>
<dbReference type="RefSeq" id="WP_230002160.1">
    <property type="nucleotide sequence ID" value="NZ_CP087134.1"/>
</dbReference>
<dbReference type="InterPro" id="IPR054514">
    <property type="entry name" value="RhiE-like_linker"/>
</dbReference>
<dbReference type="Pfam" id="PF08659">
    <property type="entry name" value="KR"/>
    <property type="match status" value="3"/>
</dbReference>
<dbReference type="PROSITE" id="PS00012">
    <property type="entry name" value="PHOSPHOPANTETHEINE"/>
    <property type="match status" value="1"/>
</dbReference>
<feature type="region of interest" description="N-terminal hotdog fold" evidence="8">
    <location>
        <begin position="2894"/>
        <end position="3011"/>
    </location>
</feature>
<dbReference type="InterPro" id="IPR018201">
    <property type="entry name" value="Ketoacyl_synth_AS"/>
</dbReference>
<dbReference type="PROSITE" id="PS52019">
    <property type="entry name" value="PKS_MFAS_DH"/>
    <property type="match status" value="3"/>
</dbReference>
<dbReference type="InterPro" id="IPR016039">
    <property type="entry name" value="Thiolase-like"/>
</dbReference>
<dbReference type="SUPFAM" id="SSF47336">
    <property type="entry name" value="ACP-like"/>
    <property type="match status" value="2"/>
</dbReference>
<dbReference type="Pfam" id="PF00109">
    <property type="entry name" value="ketoacyl-synt"/>
    <property type="match status" value="2"/>
</dbReference>
<comment type="pathway">
    <text evidence="2">Antibiotic biosynthesis.</text>
</comment>
<dbReference type="InterPro" id="IPR013968">
    <property type="entry name" value="PKS_KR"/>
</dbReference>
<dbReference type="PROSITE" id="PS52004">
    <property type="entry name" value="KS3_2"/>
    <property type="match status" value="2"/>
</dbReference>
<dbReference type="SMART" id="SM00826">
    <property type="entry name" value="PKS_DH"/>
    <property type="match status" value="2"/>
</dbReference>
<dbReference type="InterPro" id="IPR020807">
    <property type="entry name" value="PKS_DH"/>
</dbReference>
<feature type="region of interest" description="C-terminal hotdog fold" evidence="8">
    <location>
        <begin position="119"/>
        <end position="251"/>
    </location>
</feature>
<evidence type="ECO:0000259" key="10">
    <source>
        <dbReference type="PROSITE" id="PS50075"/>
    </source>
</evidence>
<gene>
    <name evidence="13" type="ORF">SGQ83_19910</name>
</gene>
<dbReference type="InterPro" id="IPR036291">
    <property type="entry name" value="NAD(P)-bd_dom_sf"/>
</dbReference>
<keyword evidence="4" id="KW-0963">Cytoplasm</keyword>
<feature type="domain" description="Ketosynthase family 3 (KS3)" evidence="11">
    <location>
        <begin position="834"/>
        <end position="1255"/>
    </location>
</feature>
<comment type="subcellular location">
    <subcellularLocation>
        <location evidence="1">Cytoplasm</location>
    </subcellularLocation>
</comment>
<protein>
    <submittedName>
        <fullName evidence="13">SDR family NAD(P)-dependent oxidoreductase</fullName>
    </submittedName>
</protein>
<dbReference type="SMART" id="SM00823">
    <property type="entry name" value="PKS_PP"/>
    <property type="match status" value="2"/>
</dbReference>
<dbReference type="Gene3D" id="1.10.1200.10">
    <property type="entry name" value="ACP-like"/>
    <property type="match status" value="2"/>
</dbReference>
<dbReference type="CDD" id="cd08953">
    <property type="entry name" value="KR_2_SDR_x"/>
    <property type="match status" value="3"/>
</dbReference>
<accession>A0ABU4RGC3</accession>
<feature type="region of interest" description="N-terminal hotdog fold" evidence="8">
    <location>
        <begin position="1435"/>
        <end position="1553"/>
    </location>
</feature>
<dbReference type="SMART" id="SM01294">
    <property type="entry name" value="PKS_PP_betabranch"/>
    <property type="match status" value="1"/>
</dbReference>
<keyword evidence="7" id="KW-0677">Repeat</keyword>
<evidence type="ECO:0000313" key="13">
    <source>
        <dbReference type="EMBL" id="MDX6191630.1"/>
    </source>
</evidence>
<dbReference type="InterPro" id="IPR009081">
    <property type="entry name" value="PP-bd_ACP"/>
</dbReference>
<feature type="region of interest" description="Disordered" evidence="9">
    <location>
        <begin position="2237"/>
        <end position="2276"/>
    </location>
</feature>
<feature type="domain" description="Ketosynthase family 3 (KS3)" evidence="11">
    <location>
        <begin position="2285"/>
        <end position="2715"/>
    </location>
</feature>
<dbReference type="Gene3D" id="1.10.1240.100">
    <property type="match status" value="2"/>
</dbReference>
<feature type="active site" description="Proton donor; for dehydratase activity" evidence="8">
    <location>
        <position position="1625"/>
    </location>
</feature>
<dbReference type="InterPro" id="IPR014031">
    <property type="entry name" value="Ketoacyl_synth_C"/>
</dbReference>
<feature type="region of interest" description="C-terminal hotdog fold" evidence="8">
    <location>
        <begin position="3025"/>
        <end position="3164"/>
    </location>
</feature>
<dbReference type="InterPro" id="IPR049552">
    <property type="entry name" value="PKS_DH_N"/>
</dbReference>
<feature type="domain" description="PKS/mFAS DH" evidence="12">
    <location>
        <begin position="1"/>
        <end position="251"/>
    </location>
</feature>
<feature type="domain" description="PKS/mFAS DH" evidence="12">
    <location>
        <begin position="1435"/>
        <end position="1710"/>
    </location>
</feature>
<keyword evidence="6" id="KW-0808">Transferase</keyword>
<evidence type="ECO:0000256" key="1">
    <source>
        <dbReference type="ARBA" id="ARBA00004496"/>
    </source>
</evidence>
<dbReference type="InterPro" id="IPR036736">
    <property type="entry name" value="ACP-like_sf"/>
</dbReference>
<evidence type="ECO:0000256" key="4">
    <source>
        <dbReference type="ARBA" id="ARBA00022490"/>
    </source>
</evidence>
<dbReference type="PROSITE" id="PS50075">
    <property type="entry name" value="CARRIER"/>
    <property type="match status" value="1"/>
</dbReference>
<evidence type="ECO:0000256" key="5">
    <source>
        <dbReference type="ARBA" id="ARBA00022553"/>
    </source>
</evidence>
<evidence type="ECO:0000256" key="3">
    <source>
        <dbReference type="ARBA" id="ARBA00022450"/>
    </source>
</evidence>
<evidence type="ECO:0000256" key="2">
    <source>
        <dbReference type="ARBA" id="ARBA00004792"/>
    </source>
</evidence>
<dbReference type="CDD" id="cd00833">
    <property type="entry name" value="PKS"/>
    <property type="match status" value="2"/>
</dbReference>
<evidence type="ECO:0000256" key="9">
    <source>
        <dbReference type="SAM" id="MobiDB-lite"/>
    </source>
</evidence>
<dbReference type="SUPFAM" id="SSF51735">
    <property type="entry name" value="NAD(P)-binding Rossmann-fold domains"/>
    <property type="match status" value="3"/>
</dbReference>
<feature type="domain" description="Carrier" evidence="10">
    <location>
        <begin position="722"/>
        <end position="799"/>
    </location>
</feature>
<evidence type="ECO:0000259" key="11">
    <source>
        <dbReference type="PROSITE" id="PS52004"/>
    </source>
</evidence>
<dbReference type="InterPro" id="IPR042104">
    <property type="entry name" value="PKS_dehydratase_sf"/>
</dbReference>
<dbReference type="InterPro" id="IPR020841">
    <property type="entry name" value="PKS_Beta-ketoAc_synthase_dom"/>
</dbReference>
<comment type="caution">
    <text evidence="8">Lacks conserved residue(s) required for the propagation of feature annotation.</text>
</comment>
<dbReference type="InterPro" id="IPR014030">
    <property type="entry name" value="Ketoacyl_synth_N"/>
</dbReference>
<organism evidence="13 14">
    <name type="scientific">Flavobacterium cupriresistens</name>
    <dbReference type="NCBI Taxonomy" id="2893885"/>
    <lineage>
        <taxon>Bacteria</taxon>
        <taxon>Pseudomonadati</taxon>
        <taxon>Bacteroidota</taxon>
        <taxon>Flavobacteriia</taxon>
        <taxon>Flavobacteriales</taxon>
        <taxon>Flavobacteriaceae</taxon>
        <taxon>Flavobacterium</taxon>
    </lineage>
</organism>
<feature type="active site" description="Proton donor; for dehydratase activity" evidence="8">
    <location>
        <position position="3081"/>
    </location>
</feature>
<evidence type="ECO:0000256" key="8">
    <source>
        <dbReference type="PROSITE-ProRule" id="PRU01363"/>
    </source>
</evidence>
<dbReference type="SMART" id="SM00822">
    <property type="entry name" value="PKS_KR"/>
    <property type="match status" value="3"/>
</dbReference>
<dbReference type="Proteomes" id="UP001273350">
    <property type="component" value="Unassembled WGS sequence"/>
</dbReference>
<dbReference type="PANTHER" id="PTHR43775:SF37">
    <property type="entry name" value="SI:DKEY-61P9.11"/>
    <property type="match status" value="1"/>
</dbReference>
<dbReference type="InterPro" id="IPR050091">
    <property type="entry name" value="PKS_NRPS_Biosynth_Enz"/>
</dbReference>
<feature type="domain" description="PKS/mFAS DH" evidence="12">
    <location>
        <begin position="2894"/>
        <end position="3164"/>
    </location>
</feature>
<dbReference type="Pfam" id="PF14765">
    <property type="entry name" value="PS-DH"/>
    <property type="match status" value="2"/>
</dbReference>
<feature type="active site" description="Proton acceptor; for dehydratase activity" evidence="8">
    <location>
        <position position="2923"/>
    </location>
</feature>
<dbReference type="InterPro" id="IPR006162">
    <property type="entry name" value="Ppantetheine_attach_site"/>
</dbReference>
<feature type="compositionally biased region" description="Basic and acidic residues" evidence="9">
    <location>
        <begin position="2237"/>
        <end position="2246"/>
    </location>
</feature>
<dbReference type="Pfam" id="PF00550">
    <property type="entry name" value="PP-binding"/>
    <property type="match status" value="2"/>
</dbReference>
<evidence type="ECO:0000259" key="12">
    <source>
        <dbReference type="PROSITE" id="PS52019"/>
    </source>
</evidence>
<reference evidence="13 14" key="1">
    <citation type="submission" date="2023-11" db="EMBL/GenBank/DDBJ databases">
        <title>Unpublished Manusciprt.</title>
        <authorList>
            <person name="Saticioglu I.B."/>
            <person name="Ay H."/>
            <person name="Ajmi N."/>
            <person name="Altun S."/>
            <person name="Duman M."/>
        </authorList>
    </citation>
    <scope>NUCLEOTIDE SEQUENCE [LARGE SCALE GENOMIC DNA]</scope>
    <source>
        <strain evidence="13 14">Fl-318</strain>
    </source>
</reference>
<keyword evidence="3" id="KW-0596">Phosphopantetheine</keyword>
<dbReference type="Gene3D" id="3.40.50.720">
    <property type="entry name" value="NAD(P)-binding Rossmann-like Domain"/>
    <property type="match status" value="3"/>
</dbReference>
<comment type="caution">
    <text evidence="13">The sequence shown here is derived from an EMBL/GenBank/DDBJ whole genome shotgun (WGS) entry which is preliminary data.</text>
</comment>
<dbReference type="InterPro" id="IPR049900">
    <property type="entry name" value="PKS_mFAS_DH"/>
</dbReference>
<dbReference type="Pfam" id="PF02801">
    <property type="entry name" value="Ketoacyl-synt_C"/>
    <property type="match status" value="2"/>
</dbReference>
<dbReference type="InterPro" id="IPR020806">
    <property type="entry name" value="PKS_PP-bd"/>
</dbReference>
<keyword evidence="14" id="KW-1185">Reference proteome</keyword>
<name>A0ABU4RGC3_9FLAO</name>
<feature type="region of interest" description="N-terminal hotdog fold" evidence="8">
    <location>
        <begin position="1"/>
        <end position="106"/>
    </location>
</feature>
<dbReference type="Gene3D" id="3.40.47.10">
    <property type="match status" value="2"/>
</dbReference>
<feature type="active site" description="Proton acceptor; for dehydratase activity" evidence="8">
    <location>
        <position position="1464"/>
    </location>
</feature>
<dbReference type="InterPro" id="IPR057326">
    <property type="entry name" value="KR_dom"/>
</dbReference>
<keyword evidence="5" id="KW-0597">Phosphoprotein</keyword>
<proteinExistence type="predicted"/>
<dbReference type="Pfam" id="PF21089">
    <property type="entry name" value="PKS_DH_N"/>
    <property type="match status" value="3"/>
</dbReference>